<keyword evidence="2" id="KW-1003">Cell membrane</keyword>
<dbReference type="EMBL" id="BANX01000021">
    <property type="protein sequence ID" value="GAC69168.1"/>
    <property type="molecule type" value="Genomic_DNA"/>
</dbReference>
<feature type="transmembrane region" description="Helical" evidence="7">
    <location>
        <begin position="199"/>
        <end position="220"/>
    </location>
</feature>
<evidence type="ECO:0000256" key="3">
    <source>
        <dbReference type="ARBA" id="ARBA00022692"/>
    </source>
</evidence>
<name>M0QKT0_9ACTN</name>
<evidence type="ECO:0000256" key="2">
    <source>
        <dbReference type="ARBA" id="ARBA00022475"/>
    </source>
</evidence>
<feature type="compositionally biased region" description="Low complexity" evidence="6">
    <location>
        <begin position="7"/>
        <end position="33"/>
    </location>
</feature>
<evidence type="ECO:0000313" key="8">
    <source>
        <dbReference type="EMBL" id="GAC69168.1"/>
    </source>
</evidence>
<dbReference type="Pfam" id="PF02653">
    <property type="entry name" value="BPD_transp_2"/>
    <property type="match status" value="1"/>
</dbReference>
<dbReference type="Proteomes" id="UP000011666">
    <property type="component" value="Unassembled WGS sequence"/>
</dbReference>
<organism evidence="8 9">
    <name type="scientific">Gordonia soli NBRC 108243</name>
    <dbReference type="NCBI Taxonomy" id="1223545"/>
    <lineage>
        <taxon>Bacteria</taxon>
        <taxon>Bacillati</taxon>
        <taxon>Actinomycetota</taxon>
        <taxon>Actinomycetes</taxon>
        <taxon>Mycobacteriales</taxon>
        <taxon>Gordoniaceae</taxon>
        <taxon>Gordonia</taxon>
    </lineage>
</organism>
<dbReference type="STRING" id="1223545.GS4_21_00150"/>
<dbReference type="CDD" id="cd06579">
    <property type="entry name" value="TM_PBP1_transp_AraH_like"/>
    <property type="match status" value="1"/>
</dbReference>
<proteinExistence type="predicted"/>
<feature type="transmembrane region" description="Helical" evidence="7">
    <location>
        <begin position="252"/>
        <end position="277"/>
    </location>
</feature>
<reference evidence="8 9" key="1">
    <citation type="submission" date="2013-01" db="EMBL/GenBank/DDBJ databases">
        <title>Whole genome shotgun sequence of Gordonia soli NBRC 108243.</title>
        <authorList>
            <person name="Isaki-Nakamura S."/>
            <person name="Hosoyama A."/>
            <person name="Tsuchikane K."/>
            <person name="Ando Y."/>
            <person name="Baba S."/>
            <person name="Ohji S."/>
            <person name="Hamada M."/>
            <person name="Tamura T."/>
            <person name="Yamazoe A."/>
            <person name="Yamazaki S."/>
            <person name="Fujita N."/>
        </authorList>
    </citation>
    <scope>NUCLEOTIDE SEQUENCE [LARGE SCALE GENOMIC DNA]</scope>
    <source>
        <strain evidence="8 9">NBRC 108243</strain>
    </source>
</reference>
<keyword evidence="4 7" id="KW-1133">Transmembrane helix</keyword>
<feature type="transmembrane region" description="Helical" evidence="7">
    <location>
        <begin position="289"/>
        <end position="319"/>
    </location>
</feature>
<accession>M0QKT0</accession>
<evidence type="ECO:0000313" key="9">
    <source>
        <dbReference type="Proteomes" id="UP000011666"/>
    </source>
</evidence>
<evidence type="ECO:0000256" key="6">
    <source>
        <dbReference type="SAM" id="MobiDB-lite"/>
    </source>
</evidence>
<gene>
    <name evidence="8" type="ORF">GS4_21_00150</name>
</gene>
<keyword evidence="5 7" id="KW-0472">Membrane</keyword>
<comment type="caution">
    <text evidence="8">The sequence shown here is derived from an EMBL/GenBank/DDBJ whole genome shotgun (WGS) entry which is preliminary data.</text>
</comment>
<evidence type="ECO:0000256" key="7">
    <source>
        <dbReference type="SAM" id="Phobius"/>
    </source>
</evidence>
<feature type="transmembrane region" description="Helical" evidence="7">
    <location>
        <begin position="331"/>
        <end position="350"/>
    </location>
</feature>
<evidence type="ECO:0000256" key="1">
    <source>
        <dbReference type="ARBA" id="ARBA00004651"/>
    </source>
</evidence>
<dbReference type="GO" id="GO:0005886">
    <property type="term" value="C:plasma membrane"/>
    <property type="evidence" value="ECO:0007669"/>
    <property type="project" value="UniProtKB-SubCell"/>
</dbReference>
<dbReference type="RefSeq" id="WP_007621940.1">
    <property type="nucleotide sequence ID" value="NZ_BANX01000021.1"/>
</dbReference>
<feature type="transmembrane region" description="Helical" evidence="7">
    <location>
        <begin position="49"/>
        <end position="68"/>
    </location>
</feature>
<evidence type="ECO:0000256" key="5">
    <source>
        <dbReference type="ARBA" id="ARBA00023136"/>
    </source>
</evidence>
<feature type="region of interest" description="Disordered" evidence="6">
    <location>
        <begin position="1"/>
        <end position="33"/>
    </location>
</feature>
<dbReference type="PANTHER" id="PTHR32196">
    <property type="entry name" value="ABC TRANSPORTER PERMEASE PROTEIN YPHD-RELATED-RELATED"/>
    <property type="match status" value="1"/>
</dbReference>
<keyword evidence="9" id="KW-1185">Reference proteome</keyword>
<dbReference type="InterPro" id="IPR001851">
    <property type="entry name" value="ABC_transp_permease"/>
</dbReference>
<feature type="transmembrane region" description="Helical" evidence="7">
    <location>
        <begin position="107"/>
        <end position="125"/>
    </location>
</feature>
<dbReference type="PANTHER" id="PTHR32196:SF72">
    <property type="entry name" value="RIBOSE IMPORT PERMEASE PROTEIN RBSC"/>
    <property type="match status" value="1"/>
</dbReference>
<comment type="subcellular location">
    <subcellularLocation>
        <location evidence="1">Cell membrane</location>
        <topology evidence="1">Multi-pass membrane protein</topology>
    </subcellularLocation>
</comment>
<feature type="transmembrane region" description="Helical" evidence="7">
    <location>
        <begin position="132"/>
        <end position="155"/>
    </location>
</feature>
<dbReference type="eggNOG" id="COG1172">
    <property type="taxonomic scope" value="Bacteria"/>
</dbReference>
<evidence type="ECO:0000256" key="4">
    <source>
        <dbReference type="ARBA" id="ARBA00022989"/>
    </source>
</evidence>
<feature type="transmembrane region" description="Helical" evidence="7">
    <location>
        <begin position="80"/>
        <end position="101"/>
    </location>
</feature>
<feature type="transmembrane region" description="Helical" evidence="7">
    <location>
        <begin position="161"/>
        <end position="179"/>
    </location>
</feature>
<dbReference type="GO" id="GO:0022857">
    <property type="term" value="F:transmembrane transporter activity"/>
    <property type="evidence" value="ECO:0007669"/>
    <property type="project" value="InterPro"/>
</dbReference>
<dbReference type="AlphaFoldDB" id="M0QKT0"/>
<sequence length="358" mass="35893">MTTQADPAVATPAASVTTAPPAPAGPSSSGPASPGLADTLRDLLKQPGIVRNVLPLAALVALIVFFAIRAEAFWSAANFALISGQAGILLLASLGATLVVIAGSIDLSVGSIALLTGTVVAYLISSGVTSPILAIVIAVAVGGLIGLLNGVVFAYGRVPSFIATLGTLSLFAGIGLTILQGSTINFTDTAIRNLAIGQLIPNLQNAALIALIVFAIVWFVSRRTRIGLYTYAVGGNERVVELAGVATRKVKVFVLIVSGITAGLAGLLLTAQLGAAGPTLGSTILLDSVAAIVIGGTALSGGVGSVARTVLGVLILTVLSNGLNQIGAADYTQTIIKGLVIVVAAVFTMASQRKLIIK</sequence>
<keyword evidence="3 7" id="KW-0812">Transmembrane</keyword>
<protein>
    <submittedName>
        <fullName evidence="8">Putative ABC transporter permease protein</fullName>
    </submittedName>
</protein>
<dbReference type="OrthoDB" id="3468954at2"/>